<keyword evidence="4" id="KW-1185">Reference proteome</keyword>
<organism evidence="3 4">
    <name type="scientific">Serendipita vermifera MAFF 305830</name>
    <dbReference type="NCBI Taxonomy" id="933852"/>
    <lineage>
        <taxon>Eukaryota</taxon>
        <taxon>Fungi</taxon>
        <taxon>Dikarya</taxon>
        <taxon>Basidiomycota</taxon>
        <taxon>Agaricomycotina</taxon>
        <taxon>Agaricomycetes</taxon>
        <taxon>Sebacinales</taxon>
        <taxon>Serendipitaceae</taxon>
        <taxon>Serendipita</taxon>
    </lineage>
</organism>
<evidence type="ECO:0000313" key="3">
    <source>
        <dbReference type="EMBL" id="KIM26772.1"/>
    </source>
</evidence>
<dbReference type="HOGENOM" id="CLU_1166451_0_0_1"/>
<sequence>MQTPNQGEDAGAYDFYRGGDGYYYPLLTNLATGTPLYPPPVALGVAGHNSFSGVATEPAAIDPMEQDIDGTAGTHDWHQSSRVSAQTGQSVEGYPQLAPDIRSGDPNDPLQGPINVVPAERPFIRLVTASNRSYDTSSVYIGGVLPAYVPTGRAPAASSSPITPSTSIPGSAGVEEGDDSDQEYADEALPLIKLGFGAWKCGVCGKQLRRKHRAVVHFLNKHGDVRLKCQGRCGVESW</sequence>
<gene>
    <name evidence="3" type="ORF">M408DRAFT_330377</name>
</gene>
<dbReference type="OrthoDB" id="654211at2759"/>
<protein>
    <recommendedName>
        <fullName evidence="2">C2H2-type domain-containing protein</fullName>
    </recommendedName>
</protein>
<feature type="compositionally biased region" description="Low complexity" evidence="1">
    <location>
        <begin position="154"/>
        <end position="172"/>
    </location>
</feature>
<dbReference type="AlphaFoldDB" id="A0A0C2XC88"/>
<dbReference type="EMBL" id="KN824303">
    <property type="protein sequence ID" value="KIM26772.1"/>
    <property type="molecule type" value="Genomic_DNA"/>
</dbReference>
<dbReference type="PROSITE" id="PS00028">
    <property type="entry name" value="ZINC_FINGER_C2H2_1"/>
    <property type="match status" value="1"/>
</dbReference>
<proteinExistence type="predicted"/>
<feature type="domain" description="C2H2-type" evidence="2">
    <location>
        <begin position="201"/>
        <end position="222"/>
    </location>
</feature>
<accession>A0A0C2XC88</accession>
<evidence type="ECO:0000256" key="1">
    <source>
        <dbReference type="SAM" id="MobiDB-lite"/>
    </source>
</evidence>
<name>A0A0C2XC88_SERVB</name>
<evidence type="ECO:0000313" key="4">
    <source>
        <dbReference type="Proteomes" id="UP000054097"/>
    </source>
</evidence>
<reference evidence="4" key="2">
    <citation type="submission" date="2015-01" db="EMBL/GenBank/DDBJ databases">
        <title>Evolutionary Origins and Diversification of the Mycorrhizal Mutualists.</title>
        <authorList>
            <consortium name="DOE Joint Genome Institute"/>
            <consortium name="Mycorrhizal Genomics Consortium"/>
            <person name="Kohler A."/>
            <person name="Kuo A."/>
            <person name="Nagy L.G."/>
            <person name="Floudas D."/>
            <person name="Copeland A."/>
            <person name="Barry K.W."/>
            <person name="Cichocki N."/>
            <person name="Veneault-Fourrey C."/>
            <person name="LaButti K."/>
            <person name="Lindquist E.A."/>
            <person name="Lipzen A."/>
            <person name="Lundell T."/>
            <person name="Morin E."/>
            <person name="Murat C."/>
            <person name="Riley R."/>
            <person name="Ohm R."/>
            <person name="Sun H."/>
            <person name="Tunlid A."/>
            <person name="Henrissat B."/>
            <person name="Grigoriev I.V."/>
            <person name="Hibbett D.S."/>
            <person name="Martin F."/>
        </authorList>
    </citation>
    <scope>NUCLEOTIDE SEQUENCE [LARGE SCALE GENOMIC DNA]</scope>
    <source>
        <strain evidence="4">MAFF 305830</strain>
    </source>
</reference>
<dbReference type="InterPro" id="IPR013087">
    <property type="entry name" value="Znf_C2H2_type"/>
</dbReference>
<dbReference type="Proteomes" id="UP000054097">
    <property type="component" value="Unassembled WGS sequence"/>
</dbReference>
<feature type="region of interest" description="Disordered" evidence="1">
    <location>
        <begin position="153"/>
        <end position="182"/>
    </location>
</feature>
<evidence type="ECO:0000259" key="2">
    <source>
        <dbReference type="PROSITE" id="PS00028"/>
    </source>
</evidence>
<reference evidence="3 4" key="1">
    <citation type="submission" date="2014-04" db="EMBL/GenBank/DDBJ databases">
        <authorList>
            <consortium name="DOE Joint Genome Institute"/>
            <person name="Kuo A."/>
            <person name="Zuccaro A."/>
            <person name="Kohler A."/>
            <person name="Nagy L.G."/>
            <person name="Floudas D."/>
            <person name="Copeland A."/>
            <person name="Barry K.W."/>
            <person name="Cichocki N."/>
            <person name="Veneault-Fourrey C."/>
            <person name="LaButti K."/>
            <person name="Lindquist E.A."/>
            <person name="Lipzen A."/>
            <person name="Lundell T."/>
            <person name="Morin E."/>
            <person name="Murat C."/>
            <person name="Sun H."/>
            <person name="Tunlid A."/>
            <person name="Henrissat B."/>
            <person name="Grigoriev I.V."/>
            <person name="Hibbett D.S."/>
            <person name="Martin F."/>
            <person name="Nordberg H.P."/>
            <person name="Cantor M.N."/>
            <person name="Hua S.X."/>
        </authorList>
    </citation>
    <scope>NUCLEOTIDE SEQUENCE [LARGE SCALE GENOMIC DNA]</scope>
    <source>
        <strain evidence="3 4">MAFF 305830</strain>
    </source>
</reference>